<organism evidence="1 2">
    <name type="scientific">Vibrio alfacsensis</name>
    <dbReference type="NCBI Taxonomy" id="1074311"/>
    <lineage>
        <taxon>Bacteria</taxon>
        <taxon>Pseudomonadati</taxon>
        <taxon>Pseudomonadota</taxon>
        <taxon>Gammaproteobacteria</taxon>
        <taxon>Vibrionales</taxon>
        <taxon>Vibrionaceae</taxon>
        <taxon>Vibrio</taxon>
    </lineage>
</organism>
<dbReference type="EMBL" id="CP032095">
    <property type="protein sequence ID" value="AXY03705.1"/>
    <property type="molecule type" value="Genomic_DNA"/>
</dbReference>
<reference evidence="1 2" key="1">
    <citation type="submission" date="2018-08" db="EMBL/GenBank/DDBJ databases">
        <title>Genomic taxonomy of the Vibrionaceae family.</title>
        <authorList>
            <person name="Gomez-Gil B."/>
            <person name="Tanaka M."/>
            <person name="Sawabe T."/>
            <person name="Enciso-Ibarra K."/>
        </authorList>
    </citation>
    <scope>NUCLEOTIDE SEQUENCE [LARGE SCALE GENOMIC DNA]</scope>
    <source>
        <strain evidence="1 2">CAIM 1831</strain>
        <plasmid evidence="2">pva1</plasmid>
    </source>
</reference>
<evidence type="ECO:0008006" key="3">
    <source>
        <dbReference type="Google" id="ProtNLM"/>
    </source>
</evidence>
<geneLocation type="plasmid" evidence="2">
    <name>pva1</name>
</geneLocation>
<dbReference type="RefSeq" id="WP_128813586.1">
    <property type="nucleotide sequence ID" value="NZ_CP032095.1"/>
</dbReference>
<keyword evidence="2" id="KW-1185">Reference proteome</keyword>
<protein>
    <recommendedName>
        <fullName evidence="3">PEP-CTERM sorting domain-containing protein</fullName>
    </recommendedName>
</protein>
<dbReference type="Proteomes" id="UP000262832">
    <property type="component" value="Plasmid pVa1"/>
</dbReference>
<proteinExistence type="predicted"/>
<accession>A0ABN5PKS5</accession>
<gene>
    <name evidence="1" type="ORF">D1115_22770</name>
</gene>
<evidence type="ECO:0000313" key="1">
    <source>
        <dbReference type="EMBL" id="AXY03705.1"/>
    </source>
</evidence>
<name>A0ABN5PKS5_9VIBR</name>
<sequence length="254" mass="28213">MFIGWNDALIETHLIINHVFIFAPVQAALIFTIDSPGVQRSQVDGTKLVETFDDWSRGNISSDQSADFGTYYIQGTPKILSARLWGGADGIGNYLFVSPRNNSAVTLEFDNPVGYFGFWWSAGDRGNLLQVNTLSNVYDFTTQTIFESIDDLTPYNGNPTNNFLGQNGSEPYGFINIFAESDAFKIESIRFYGSNFETDNHTTISDIQDPTGIVITAVSEPSSWAIFGLSLLPILYISRRRQSLAKGMINKRAT</sequence>
<evidence type="ECO:0000313" key="2">
    <source>
        <dbReference type="Proteomes" id="UP000262832"/>
    </source>
</evidence>
<keyword evidence="1" id="KW-0614">Plasmid</keyword>
<dbReference type="GeneID" id="39681030"/>